<dbReference type="Pfam" id="PF00096">
    <property type="entry name" value="zf-C2H2"/>
    <property type="match status" value="1"/>
</dbReference>
<dbReference type="Pfam" id="PF24883">
    <property type="entry name" value="NPHP3_N"/>
    <property type="match status" value="1"/>
</dbReference>
<dbReference type="PROSITE" id="PS00028">
    <property type="entry name" value="ZINC_FINGER_C2H2_1"/>
    <property type="match status" value="2"/>
</dbReference>
<evidence type="ECO:0000256" key="1">
    <source>
        <dbReference type="ARBA" id="ARBA00022737"/>
    </source>
</evidence>
<feature type="region of interest" description="Disordered" evidence="3">
    <location>
        <begin position="885"/>
        <end position="913"/>
    </location>
</feature>
<dbReference type="Gene3D" id="3.30.160.60">
    <property type="entry name" value="Classic Zinc Finger"/>
    <property type="match status" value="3"/>
</dbReference>
<evidence type="ECO:0000313" key="5">
    <source>
        <dbReference type="EMBL" id="KAF2787222.1"/>
    </source>
</evidence>
<evidence type="ECO:0000259" key="4">
    <source>
        <dbReference type="PROSITE" id="PS50157"/>
    </source>
</evidence>
<dbReference type="PANTHER" id="PTHR10039">
    <property type="entry name" value="AMELOGENIN"/>
    <property type="match status" value="1"/>
</dbReference>
<dbReference type="Proteomes" id="UP000799757">
    <property type="component" value="Unassembled WGS sequence"/>
</dbReference>
<dbReference type="Gene3D" id="3.40.50.300">
    <property type="entry name" value="P-loop containing nucleotide triphosphate hydrolases"/>
    <property type="match status" value="1"/>
</dbReference>
<dbReference type="SMART" id="SM00355">
    <property type="entry name" value="ZnF_C2H2"/>
    <property type="match status" value="4"/>
</dbReference>
<evidence type="ECO:0000256" key="3">
    <source>
        <dbReference type="SAM" id="MobiDB-lite"/>
    </source>
</evidence>
<keyword evidence="2" id="KW-0863">Zinc-finger</keyword>
<accession>A0A6A6WT20</accession>
<protein>
    <recommendedName>
        <fullName evidence="4">C2H2-type domain-containing protein</fullName>
    </recommendedName>
</protein>
<organism evidence="5 6">
    <name type="scientific">Melanomma pulvis-pyrius CBS 109.77</name>
    <dbReference type="NCBI Taxonomy" id="1314802"/>
    <lineage>
        <taxon>Eukaryota</taxon>
        <taxon>Fungi</taxon>
        <taxon>Dikarya</taxon>
        <taxon>Ascomycota</taxon>
        <taxon>Pezizomycotina</taxon>
        <taxon>Dothideomycetes</taxon>
        <taxon>Pleosporomycetidae</taxon>
        <taxon>Pleosporales</taxon>
        <taxon>Melanommataceae</taxon>
        <taxon>Melanomma</taxon>
    </lineage>
</organism>
<dbReference type="SUPFAM" id="SSF57667">
    <property type="entry name" value="beta-beta-alpha zinc fingers"/>
    <property type="match status" value="1"/>
</dbReference>
<dbReference type="InterPro" id="IPR056884">
    <property type="entry name" value="NPHP3-like_N"/>
</dbReference>
<gene>
    <name evidence="5" type="ORF">K505DRAFT_379734</name>
</gene>
<dbReference type="Pfam" id="PF22939">
    <property type="entry name" value="WHD_GPIID"/>
    <property type="match status" value="1"/>
</dbReference>
<keyword evidence="2" id="KW-0862">Zinc</keyword>
<keyword evidence="1" id="KW-0677">Repeat</keyword>
<keyword evidence="2" id="KW-0479">Metal-binding</keyword>
<proteinExistence type="predicted"/>
<dbReference type="GO" id="GO:0008270">
    <property type="term" value="F:zinc ion binding"/>
    <property type="evidence" value="ECO:0007669"/>
    <property type="project" value="UniProtKB-KW"/>
</dbReference>
<dbReference type="EMBL" id="MU002346">
    <property type="protein sequence ID" value="KAF2787222.1"/>
    <property type="molecule type" value="Genomic_DNA"/>
</dbReference>
<dbReference type="OrthoDB" id="21416at2759"/>
<dbReference type="InterPro" id="IPR013087">
    <property type="entry name" value="Znf_C2H2_type"/>
</dbReference>
<name>A0A6A6WT20_9PLEO</name>
<feature type="domain" description="C2H2-type" evidence="4">
    <location>
        <begin position="920"/>
        <end position="947"/>
    </location>
</feature>
<dbReference type="AlphaFoldDB" id="A0A6A6WT20"/>
<evidence type="ECO:0000256" key="2">
    <source>
        <dbReference type="PROSITE-ProRule" id="PRU00042"/>
    </source>
</evidence>
<dbReference type="FunFam" id="3.30.160.60:FF:000630">
    <property type="entry name" value="Zinc finger protein 180"/>
    <property type="match status" value="1"/>
</dbReference>
<sequence length="1043" mass="120780">MADKGSTLEATPFERALAQFKMGLKKRDLETFKKTALVDLRQTIGELQEKQHASRRLQGLNRIQPFLEAMEQFGKVITIFANTNEILAFVWGPVKLLLLIANTSVEAFKGLLDVYSSIGERLPNLIKYETLFRSDSHMMGVLALIYGDILQFHREALKYFQQPLWKQMLVTPTWKTYQSKFGEIMSNMTRHYQLVEISATVAQIEDFQKARKIDNDRFETERRDEDLRRLKTVYDWLRPAGVENDHYEFMKTRAAFPDTGRWLLDHPTFQEWFDPHYPMVPPLLWLNGIPGAGKTMLASIVVEEARKLNPTPTVLYFYCKYRNSEQDNFRAVARTILAQMLKQDRDLLAYFYEKCCESGETVLESCTNIETLLKEGFDNCKSVYIVLDGLDECSRDDRKDITQWFRTLVEDLPTPEPERIRCMFISQDDGPARKDFSGLASIKIQPGDNKGDIELYCRTQAEKLTLPPFSLAHERATVIAETVSNCGVGMFLLTKLIWDNIFGQTSIARLEEELEPDVFPEDVNVAYRRILERIKAAVTPQRWKEVMLVLGWLVCAKRPLKWHEIQCLKALNMDKECVDYNREKFLISPEELLDSLIVRREDGTVQLVHLSARYFLVDENQIDLAAEELKMATICLDYMNLKSLALPSSAAVINGDYSLLDYATLCWIRHLEAGLNEAETHEDTMRALAESLEIFLQNHWAEPTHPLAVSQRNRDKLAWFEGYEFFEDLLQSVVSARKQITFFGKMKKGEISLNISDMVVSIRQELEKTMSLADSTTIEELEQKYGAHIYKCRRFSCQFFTTGFKDSSDRDKHTDKHERPFRCTNEACTGYIFGFITFEDLKKHMRETHSQVLQDEQFPTEQDVQQSMQPEPVIQEAAPAPVPEVVQTQPEPEPEPEPEPIFHPLPAQQRTRRKERQKEFICNFCGNKYTKKYNWKSHLLTHTTTKPFKCTHCDKRFARESDMRRHEATHGEKTHVCYGRMPNGEYWGCGKSFARADILSSHHKTKSGQLCIRPLARQQESEQEVELVDRSETGLSQATLLND</sequence>
<reference evidence="5" key="1">
    <citation type="journal article" date="2020" name="Stud. Mycol.">
        <title>101 Dothideomycetes genomes: a test case for predicting lifestyles and emergence of pathogens.</title>
        <authorList>
            <person name="Haridas S."/>
            <person name="Albert R."/>
            <person name="Binder M."/>
            <person name="Bloem J."/>
            <person name="Labutti K."/>
            <person name="Salamov A."/>
            <person name="Andreopoulos B."/>
            <person name="Baker S."/>
            <person name="Barry K."/>
            <person name="Bills G."/>
            <person name="Bluhm B."/>
            <person name="Cannon C."/>
            <person name="Castanera R."/>
            <person name="Culley D."/>
            <person name="Daum C."/>
            <person name="Ezra D."/>
            <person name="Gonzalez J."/>
            <person name="Henrissat B."/>
            <person name="Kuo A."/>
            <person name="Liang C."/>
            <person name="Lipzen A."/>
            <person name="Lutzoni F."/>
            <person name="Magnuson J."/>
            <person name="Mondo S."/>
            <person name="Nolan M."/>
            <person name="Ohm R."/>
            <person name="Pangilinan J."/>
            <person name="Park H.-J."/>
            <person name="Ramirez L."/>
            <person name="Alfaro M."/>
            <person name="Sun H."/>
            <person name="Tritt A."/>
            <person name="Yoshinaga Y."/>
            <person name="Zwiers L.-H."/>
            <person name="Turgeon B."/>
            <person name="Goodwin S."/>
            <person name="Spatafora J."/>
            <person name="Crous P."/>
            <person name="Grigoriev I."/>
        </authorList>
    </citation>
    <scope>NUCLEOTIDE SEQUENCE</scope>
    <source>
        <strain evidence="5">CBS 109.77</strain>
    </source>
</reference>
<dbReference type="InterPro" id="IPR054471">
    <property type="entry name" value="GPIID_WHD"/>
</dbReference>
<feature type="domain" description="C2H2-type" evidence="4">
    <location>
        <begin position="948"/>
        <end position="975"/>
    </location>
</feature>
<dbReference type="SUPFAM" id="SSF52540">
    <property type="entry name" value="P-loop containing nucleoside triphosphate hydrolases"/>
    <property type="match status" value="1"/>
</dbReference>
<dbReference type="PROSITE" id="PS50157">
    <property type="entry name" value="ZINC_FINGER_C2H2_2"/>
    <property type="match status" value="2"/>
</dbReference>
<dbReference type="Pfam" id="PF24809">
    <property type="entry name" value="DUF7708"/>
    <property type="match status" value="1"/>
</dbReference>
<dbReference type="PANTHER" id="PTHR10039:SF14">
    <property type="entry name" value="NACHT DOMAIN-CONTAINING PROTEIN"/>
    <property type="match status" value="1"/>
</dbReference>
<dbReference type="InterPro" id="IPR027417">
    <property type="entry name" value="P-loop_NTPase"/>
</dbReference>
<dbReference type="InterPro" id="IPR036236">
    <property type="entry name" value="Znf_C2H2_sf"/>
</dbReference>
<keyword evidence="6" id="KW-1185">Reference proteome</keyword>
<evidence type="ECO:0000313" key="6">
    <source>
        <dbReference type="Proteomes" id="UP000799757"/>
    </source>
</evidence>
<dbReference type="InterPro" id="IPR056125">
    <property type="entry name" value="DUF7708"/>
</dbReference>